<dbReference type="KEGG" id="bar:GBAA_3082"/>
<dbReference type="EMBL" id="AE017334">
    <property type="protein sequence ID" value="AAT32197.1"/>
    <property type="molecule type" value="Genomic_DNA"/>
</dbReference>
<evidence type="ECO:0000313" key="1">
    <source>
        <dbReference type="EMBL" id="AAT32197.1"/>
    </source>
</evidence>
<accession>Q81NU1</accession>
<accession>Q6KR41</accession>
<accession>E9R565</accession>
<proteinExistence type="predicted"/>
<name>A0A0F7RCF9_BACAN</name>
<keyword evidence="2" id="KW-1185">Reference proteome</keyword>
<accession>Q6HX13</accession>
<protein>
    <submittedName>
        <fullName evidence="1">Uncharacterized protein</fullName>
    </submittedName>
</protein>
<gene>
    <name evidence="1" type="ordered locus">GBAA_3082</name>
</gene>
<accession>E9R564</accession>
<dbReference type="Proteomes" id="UP000000594">
    <property type="component" value="Chromosome"/>
</dbReference>
<dbReference type="AlphaFoldDB" id="A0A0F7RCF9"/>
<accession>A0A0F7RCF9</accession>
<reference evidence="1 2" key="1">
    <citation type="journal article" date="2009" name="J. Bacteriol.">
        <title>The complete genome sequence of Bacillus anthracis Ames 'Ancestor'.</title>
        <authorList>
            <person name="Ravel J."/>
            <person name="Jiang L."/>
            <person name="Stanley S.T."/>
            <person name="Wilson M.R."/>
            <person name="Decker R.S."/>
            <person name="Read T.D."/>
            <person name="Worsham P."/>
            <person name="Keim P.S."/>
            <person name="Salzberg S.L."/>
            <person name="Fraser-Liggett C.M."/>
            <person name="Rasko D.A."/>
        </authorList>
    </citation>
    <scope>NUCLEOTIDE SEQUENCE [LARGE SCALE GENOMIC DNA]</scope>
    <source>
        <strain evidence="2">Ames ancestor</strain>
    </source>
</reference>
<evidence type="ECO:0000313" key="2">
    <source>
        <dbReference type="Proteomes" id="UP000000594"/>
    </source>
</evidence>
<sequence length="64" mass="7558">MVTYMHMNGNKLYILYKDMNPKSKTKQLVAEIEGYDLLTGVSIEKTTLQLERKWDDITFLMVKE</sequence>
<organism evidence="1 2">
    <name type="scientific">Bacillus anthracis</name>
    <name type="common">anthrax bacterium</name>
    <dbReference type="NCBI Taxonomy" id="1392"/>
    <lineage>
        <taxon>Bacteria</taxon>
        <taxon>Bacillati</taxon>
        <taxon>Bacillota</taxon>
        <taxon>Bacilli</taxon>
        <taxon>Bacillales</taxon>
        <taxon>Bacillaceae</taxon>
        <taxon>Bacillus</taxon>
        <taxon>Bacillus cereus group</taxon>
    </lineage>
</organism>